<dbReference type="Gene3D" id="3.90.550.10">
    <property type="entry name" value="Spore Coat Polysaccharide Biosynthesis Protein SpsA, Chain A"/>
    <property type="match status" value="1"/>
</dbReference>
<evidence type="ECO:0000256" key="2">
    <source>
        <dbReference type="ARBA" id="ARBA00022676"/>
    </source>
</evidence>
<keyword evidence="3 5" id="KW-0808">Transferase</keyword>
<accession>A0A7C9J845</accession>
<comment type="similarity">
    <text evidence="1">Belongs to the glycosyltransferase 2 family.</text>
</comment>
<organism evidence="5 6">
    <name type="scientific">Solidesulfovibrio aerotolerans</name>
    <dbReference type="NCBI Taxonomy" id="295255"/>
    <lineage>
        <taxon>Bacteria</taxon>
        <taxon>Pseudomonadati</taxon>
        <taxon>Thermodesulfobacteriota</taxon>
        <taxon>Desulfovibrionia</taxon>
        <taxon>Desulfovibrionales</taxon>
        <taxon>Desulfovibrionaceae</taxon>
        <taxon>Solidesulfovibrio</taxon>
    </lineage>
</organism>
<evidence type="ECO:0000256" key="1">
    <source>
        <dbReference type="ARBA" id="ARBA00006739"/>
    </source>
</evidence>
<keyword evidence="2" id="KW-0328">Glycosyltransferase</keyword>
<gene>
    <name evidence="5" type="ORF">GTA51_05440</name>
</gene>
<dbReference type="PANTHER" id="PTHR43179">
    <property type="entry name" value="RHAMNOSYLTRANSFERASE WBBL"/>
    <property type="match status" value="1"/>
</dbReference>
<evidence type="ECO:0000259" key="4">
    <source>
        <dbReference type="Pfam" id="PF00535"/>
    </source>
</evidence>
<name>A0A7C9J845_9BACT</name>
<dbReference type="Pfam" id="PF00535">
    <property type="entry name" value="Glycos_transf_2"/>
    <property type="match status" value="1"/>
</dbReference>
<dbReference type="InterPro" id="IPR001173">
    <property type="entry name" value="Glyco_trans_2-like"/>
</dbReference>
<protein>
    <submittedName>
        <fullName evidence="5">Glycosyltransferase</fullName>
    </submittedName>
</protein>
<dbReference type="RefSeq" id="WP_160959341.1">
    <property type="nucleotide sequence ID" value="NZ_WVUD01000006.1"/>
</dbReference>
<keyword evidence="6" id="KW-1185">Reference proteome</keyword>
<dbReference type="SUPFAM" id="SSF53448">
    <property type="entry name" value="Nucleotide-diphospho-sugar transferases"/>
    <property type="match status" value="1"/>
</dbReference>
<dbReference type="GO" id="GO:0016757">
    <property type="term" value="F:glycosyltransferase activity"/>
    <property type="evidence" value="ECO:0007669"/>
    <property type="project" value="UniProtKB-KW"/>
</dbReference>
<evidence type="ECO:0000313" key="5">
    <source>
        <dbReference type="EMBL" id="MYL82578.1"/>
    </source>
</evidence>
<reference evidence="5 6" key="1">
    <citation type="submission" date="2020-01" db="EMBL/GenBank/DDBJ databases">
        <title>Genome sequence of Desulfovibrio aerotolerans DSM 16695(T).</title>
        <authorList>
            <person name="Karnachuk O."/>
            <person name="Avakyan M."/>
            <person name="Mardanov A."/>
            <person name="Kadnikov V."/>
            <person name="Ravin N."/>
        </authorList>
    </citation>
    <scope>NUCLEOTIDE SEQUENCE [LARGE SCALE GENOMIC DNA]</scope>
    <source>
        <strain evidence="5 6">DSM 16695</strain>
    </source>
</reference>
<dbReference type="EMBL" id="WVUD01000006">
    <property type="protein sequence ID" value="MYL82578.1"/>
    <property type="molecule type" value="Genomic_DNA"/>
</dbReference>
<sequence length="565" mass="60102">MNPVWLDDPHFPTALGDLLLAGTVGRDHLRRAAALAATAAQGAPAHAQAQWRQRQALLLAAALEEDPLYGPTAQALVALLPALPPGSFDPGFAALAATLASRFTVPESTAYFERLTAAGDEARLSRFLDNEIRTGRHALFWLHVALRRAVLVRDFDQAGSLAGCVLTGELAPLRAKVAGDLALLAGDRPAALTHYQAVAATAPWPAGLFRLGLATLALGDAALARDQLSALVRAMPEHVSAQLALADLVSGRSRAVSRLPGSLAVALYTFNKAADLDRTLASLFASDQNMCDGATQVFVLDNASGDATPAVVAAWVERLGRERLVSIRLPVNIGAPAARNWLAADARTQSADFMAYLDDDVDLPPDWLGRLAAAAAAYPEAGVWGCQVADARNPAIAQGVDGMLTPPPSGGDGLHIGDLHAQGFNFMGFSHMRPCLTVMGCCHLFRRDRLARADGFDIRYSPSQYDDVDHDLRLVLAGTPPVYQGHLTVAHRRPAPALAPQSPQQLAAAQANRHKLVAKHADHLAELVQRQRTVAANDLRQKRLEMGAAGLLAEVPTRPDQPKGR</sequence>
<dbReference type="PANTHER" id="PTHR43179:SF12">
    <property type="entry name" value="GALACTOFURANOSYLTRANSFERASE GLFT2"/>
    <property type="match status" value="1"/>
</dbReference>
<proteinExistence type="inferred from homology"/>
<dbReference type="Proteomes" id="UP000482487">
    <property type="component" value="Unassembled WGS sequence"/>
</dbReference>
<evidence type="ECO:0000313" key="6">
    <source>
        <dbReference type="Proteomes" id="UP000482487"/>
    </source>
</evidence>
<comment type="caution">
    <text evidence="5">The sequence shown here is derived from an EMBL/GenBank/DDBJ whole genome shotgun (WGS) entry which is preliminary data.</text>
</comment>
<evidence type="ECO:0000256" key="3">
    <source>
        <dbReference type="ARBA" id="ARBA00022679"/>
    </source>
</evidence>
<dbReference type="AlphaFoldDB" id="A0A7C9J845"/>
<feature type="domain" description="Glycosyltransferase 2-like" evidence="4">
    <location>
        <begin position="267"/>
        <end position="402"/>
    </location>
</feature>
<dbReference type="InterPro" id="IPR029044">
    <property type="entry name" value="Nucleotide-diphossugar_trans"/>
</dbReference>
<dbReference type="OrthoDB" id="5443808at2"/>